<evidence type="ECO:0000313" key="11">
    <source>
        <dbReference type="EMBL" id="JAT36528.1"/>
    </source>
</evidence>
<dbReference type="GO" id="GO:0045277">
    <property type="term" value="C:respiratory chain complex IV"/>
    <property type="evidence" value="ECO:0007669"/>
    <property type="project" value="InterPro"/>
</dbReference>
<dbReference type="InterPro" id="IPR004203">
    <property type="entry name" value="Cyt_c_oxidase_su4_fam"/>
</dbReference>
<protein>
    <recommendedName>
        <fullName evidence="10">Cytochrome c oxidase subunit 4</fullName>
    </recommendedName>
</protein>
<name>A0A1B6MKP4_9HEMI</name>
<dbReference type="FunFam" id="1.10.442.10:FF:000001">
    <property type="entry name" value="Cytochrome c oxidase subunit 4 isoform 1"/>
    <property type="match status" value="1"/>
</dbReference>
<dbReference type="GO" id="GO:0005743">
    <property type="term" value="C:mitochondrial inner membrane"/>
    <property type="evidence" value="ECO:0007669"/>
    <property type="project" value="UniProtKB-SubCell"/>
</dbReference>
<reference evidence="11" key="1">
    <citation type="submission" date="2015-11" db="EMBL/GenBank/DDBJ databases">
        <title>De novo transcriptome assembly of four potential Pierce s Disease insect vectors from Arizona vineyards.</title>
        <authorList>
            <person name="Tassone E.E."/>
        </authorList>
    </citation>
    <scope>NUCLEOTIDE SEQUENCE</scope>
</reference>
<sequence>ATLRLVSAIYTIVRSFRSRLAMSLLLRSSRALQRVAALNPAASYASHAPAHKEPSPIGNREVVGFGFNGAANYSDRTDFPLPAIRFKPVTPDIQALREKEKGDWKKLSIAEKKQLYRASFCQTFAEMEAPTGEWKSITGCTFFFMSLALWVYMAMKLFVYPKELPPTFAVDRQQAQMQRMIDISINPVEGIASNWDYEKNDWKK</sequence>
<comment type="subunit">
    <text evidence="10">Component of the cytochrome c oxidase (complex IV, CIV), a multisubunit enzyme composed of 14 subunits.</text>
</comment>
<evidence type="ECO:0000256" key="2">
    <source>
        <dbReference type="ARBA" id="ARBA00008135"/>
    </source>
</evidence>
<keyword evidence="9" id="KW-0472">Membrane</keyword>
<evidence type="ECO:0000256" key="6">
    <source>
        <dbReference type="ARBA" id="ARBA00022989"/>
    </source>
</evidence>
<keyword evidence="8 10" id="KW-0496">Mitochondrion</keyword>
<evidence type="ECO:0000256" key="3">
    <source>
        <dbReference type="ARBA" id="ARBA00022692"/>
    </source>
</evidence>
<evidence type="ECO:0000256" key="10">
    <source>
        <dbReference type="RuleBase" id="RU367145"/>
    </source>
</evidence>
<keyword evidence="7" id="KW-0560">Oxidoreductase</keyword>
<dbReference type="PRINTS" id="PR01873">
    <property type="entry name" value="CYTCOXIDASE4"/>
</dbReference>
<evidence type="ECO:0000256" key="1">
    <source>
        <dbReference type="ARBA" id="ARBA00004434"/>
    </source>
</evidence>
<keyword evidence="5" id="KW-0809">Transit peptide</keyword>
<dbReference type="PANTHER" id="PTHR10707:SF10">
    <property type="entry name" value="CYTOCHROME C OXIDASE SUBUNIT 4"/>
    <property type="match status" value="1"/>
</dbReference>
<keyword evidence="4 10" id="KW-0999">Mitochondrion inner membrane</keyword>
<comment type="pathway">
    <text evidence="10">Energy metabolism; oxidative phosphorylation.</text>
</comment>
<comment type="subcellular location">
    <subcellularLocation>
        <location evidence="1 10">Mitochondrion inner membrane</location>
        <topology evidence="1 10">Single-pass membrane protein</topology>
    </subcellularLocation>
</comment>
<evidence type="ECO:0000256" key="5">
    <source>
        <dbReference type="ARBA" id="ARBA00022946"/>
    </source>
</evidence>
<proteinExistence type="inferred from homology"/>
<dbReference type="EMBL" id="GEBQ01003449">
    <property type="protein sequence ID" value="JAT36528.1"/>
    <property type="molecule type" value="Transcribed_RNA"/>
</dbReference>
<dbReference type="GO" id="GO:0006123">
    <property type="term" value="P:mitochondrial electron transport, cytochrome c to oxygen"/>
    <property type="evidence" value="ECO:0007669"/>
    <property type="project" value="InterPro"/>
</dbReference>
<keyword evidence="6" id="KW-1133">Transmembrane helix</keyword>
<comment type="function">
    <text evidence="10">Component of the cytochrome c oxidase, the last enzyme in the mitochondrial electron transport chain which drives oxidative phosphorylation.</text>
</comment>
<keyword evidence="3" id="KW-0812">Transmembrane</keyword>
<evidence type="ECO:0000256" key="9">
    <source>
        <dbReference type="ARBA" id="ARBA00023136"/>
    </source>
</evidence>
<evidence type="ECO:0000256" key="4">
    <source>
        <dbReference type="ARBA" id="ARBA00022792"/>
    </source>
</evidence>
<dbReference type="SUPFAM" id="SSF81406">
    <property type="entry name" value="Mitochondrial cytochrome c oxidase subunit IV"/>
    <property type="match status" value="1"/>
</dbReference>
<feature type="non-terminal residue" evidence="11">
    <location>
        <position position="1"/>
    </location>
</feature>
<dbReference type="UniPathway" id="UPA00705"/>
<dbReference type="PANTHER" id="PTHR10707">
    <property type="entry name" value="CYTOCHROME C OXIDASE SUBUNIT IV"/>
    <property type="match status" value="1"/>
</dbReference>
<evidence type="ECO:0000256" key="8">
    <source>
        <dbReference type="ARBA" id="ARBA00023128"/>
    </source>
</evidence>
<organism evidence="11">
    <name type="scientific">Graphocephala atropunctata</name>
    <dbReference type="NCBI Taxonomy" id="36148"/>
    <lineage>
        <taxon>Eukaryota</taxon>
        <taxon>Metazoa</taxon>
        <taxon>Ecdysozoa</taxon>
        <taxon>Arthropoda</taxon>
        <taxon>Hexapoda</taxon>
        <taxon>Insecta</taxon>
        <taxon>Pterygota</taxon>
        <taxon>Neoptera</taxon>
        <taxon>Paraneoptera</taxon>
        <taxon>Hemiptera</taxon>
        <taxon>Auchenorrhyncha</taxon>
        <taxon>Membracoidea</taxon>
        <taxon>Cicadellidae</taxon>
        <taxon>Cicadellinae</taxon>
        <taxon>Cicadellini</taxon>
        <taxon>Graphocephala</taxon>
    </lineage>
</organism>
<dbReference type="Gene3D" id="1.10.442.10">
    <property type="entry name" value="Cytochrome c oxidase subunit IV"/>
    <property type="match status" value="1"/>
</dbReference>
<dbReference type="InterPro" id="IPR036639">
    <property type="entry name" value="Cyt_c_oxidase_su4_sf"/>
</dbReference>
<comment type="similarity">
    <text evidence="2 10">Belongs to the cytochrome c oxidase IV family.</text>
</comment>
<dbReference type="InterPro" id="IPR013288">
    <property type="entry name" value="Cyt_c_oxidase_su4"/>
</dbReference>
<accession>A0A1B6MKP4</accession>
<gene>
    <name evidence="11" type="ORF">g.6228</name>
</gene>
<evidence type="ECO:0000256" key="7">
    <source>
        <dbReference type="ARBA" id="ARBA00023002"/>
    </source>
</evidence>
<dbReference type="GO" id="GO:0016491">
    <property type="term" value="F:oxidoreductase activity"/>
    <property type="evidence" value="ECO:0007669"/>
    <property type="project" value="UniProtKB-KW"/>
</dbReference>
<dbReference type="AlphaFoldDB" id="A0A1B6MKP4"/>
<dbReference type="Pfam" id="PF02936">
    <property type="entry name" value="COX4"/>
    <property type="match status" value="1"/>
</dbReference>
<dbReference type="CDD" id="cd00922">
    <property type="entry name" value="Cyt_c_Oxidase_IV"/>
    <property type="match status" value="1"/>
</dbReference>